<dbReference type="SUPFAM" id="SSF49785">
    <property type="entry name" value="Galactose-binding domain-like"/>
    <property type="match status" value="1"/>
</dbReference>
<keyword evidence="4" id="KW-1185">Reference proteome</keyword>
<dbReference type="InterPro" id="IPR008979">
    <property type="entry name" value="Galactose-bd-like_sf"/>
</dbReference>
<dbReference type="Pfam" id="PF13320">
    <property type="entry name" value="GH123_cat"/>
    <property type="match status" value="1"/>
</dbReference>
<dbReference type="PROSITE" id="PS00018">
    <property type="entry name" value="EF_HAND_1"/>
    <property type="match status" value="1"/>
</dbReference>
<dbReference type="InterPro" id="IPR036439">
    <property type="entry name" value="Dockerin_dom_sf"/>
</dbReference>
<evidence type="ECO:0000259" key="1">
    <source>
        <dbReference type="PROSITE" id="PS50853"/>
    </source>
</evidence>
<dbReference type="InterPro" id="IPR013783">
    <property type="entry name" value="Ig-like_fold"/>
</dbReference>
<dbReference type="CDD" id="cd14254">
    <property type="entry name" value="Dockerin_II"/>
    <property type="match status" value="1"/>
</dbReference>
<dbReference type="CDD" id="cd08547">
    <property type="entry name" value="Type_II_cohesin"/>
    <property type="match status" value="1"/>
</dbReference>
<dbReference type="SMART" id="SM00060">
    <property type="entry name" value="FN3"/>
    <property type="match status" value="1"/>
</dbReference>
<dbReference type="Gene3D" id="2.60.40.10">
    <property type="entry name" value="Immunoglobulins"/>
    <property type="match status" value="1"/>
</dbReference>
<dbReference type="Pfam" id="PF00041">
    <property type="entry name" value="fn3"/>
    <property type="match status" value="1"/>
</dbReference>
<dbReference type="PROSITE" id="PS51766">
    <property type="entry name" value="DOCKERIN"/>
    <property type="match status" value="1"/>
</dbReference>
<dbReference type="InterPro" id="IPR003961">
    <property type="entry name" value="FN3_dom"/>
</dbReference>
<organism evidence="3 4">
    <name type="scientific">Paenibacillus agaridevorans</name>
    <dbReference type="NCBI Taxonomy" id="171404"/>
    <lineage>
        <taxon>Bacteria</taxon>
        <taxon>Bacillati</taxon>
        <taxon>Bacillota</taxon>
        <taxon>Bacilli</taxon>
        <taxon>Bacillales</taxon>
        <taxon>Paenibacillaceae</taxon>
        <taxon>Paenibacillus</taxon>
    </lineage>
</organism>
<dbReference type="GO" id="GO:0004553">
    <property type="term" value="F:hydrolase activity, hydrolyzing O-glycosyl compounds"/>
    <property type="evidence" value="ECO:0007669"/>
    <property type="project" value="InterPro"/>
</dbReference>
<dbReference type="InterPro" id="IPR036116">
    <property type="entry name" value="FN3_sf"/>
</dbReference>
<dbReference type="InterPro" id="IPR025150">
    <property type="entry name" value="GH123_cat"/>
</dbReference>
<dbReference type="Gene3D" id="1.10.1330.10">
    <property type="entry name" value="Dockerin domain"/>
    <property type="match status" value="1"/>
</dbReference>
<accession>A0A2R5EPV0</accession>
<dbReference type="PROSITE" id="PS50853">
    <property type="entry name" value="FN3"/>
    <property type="match status" value="1"/>
</dbReference>
<protein>
    <recommendedName>
        <fullName evidence="5">Fibronectin type-III domain-containing protein</fullName>
    </recommendedName>
</protein>
<feature type="domain" description="Fibronectin type-III" evidence="1">
    <location>
        <begin position="938"/>
        <end position="1023"/>
    </location>
</feature>
<dbReference type="InterPro" id="IPR002105">
    <property type="entry name" value="Dockerin_1_rpt"/>
</dbReference>
<name>A0A2R5EPV0_9BACL</name>
<dbReference type="Proteomes" id="UP000245202">
    <property type="component" value="Unassembled WGS sequence"/>
</dbReference>
<dbReference type="InterPro" id="IPR018247">
    <property type="entry name" value="EF_Hand_1_Ca_BS"/>
</dbReference>
<dbReference type="CDD" id="cd00063">
    <property type="entry name" value="FN3"/>
    <property type="match status" value="1"/>
</dbReference>
<evidence type="ECO:0000259" key="2">
    <source>
        <dbReference type="PROSITE" id="PS51766"/>
    </source>
</evidence>
<dbReference type="Pfam" id="PF00404">
    <property type="entry name" value="Dockerin_1"/>
    <property type="match status" value="1"/>
</dbReference>
<dbReference type="GO" id="GO:0000272">
    <property type="term" value="P:polysaccharide catabolic process"/>
    <property type="evidence" value="ECO:0007669"/>
    <property type="project" value="InterPro"/>
</dbReference>
<dbReference type="GO" id="GO:0030246">
    <property type="term" value="F:carbohydrate binding"/>
    <property type="evidence" value="ECO:0007669"/>
    <property type="project" value="InterPro"/>
</dbReference>
<dbReference type="SUPFAM" id="SSF49384">
    <property type="entry name" value="Carbohydrate-binding domain"/>
    <property type="match status" value="1"/>
</dbReference>
<evidence type="ECO:0000313" key="4">
    <source>
        <dbReference type="Proteomes" id="UP000245202"/>
    </source>
</evidence>
<dbReference type="PROSITE" id="PS00448">
    <property type="entry name" value="CLOS_CELLULOSOME_RPT"/>
    <property type="match status" value="1"/>
</dbReference>
<dbReference type="EMBL" id="BDQX01000022">
    <property type="protein sequence ID" value="GBG05793.1"/>
    <property type="molecule type" value="Genomic_DNA"/>
</dbReference>
<dbReference type="InterPro" id="IPR016134">
    <property type="entry name" value="Dockerin_dom"/>
</dbReference>
<reference evidence="3 4" key="1">
    <citation type="submission" date="2017-08" db="EMBL/GenBank/DDBJ databases">
        <title>Substantial Increase in Enzyme Production by Combined Drug-Resistance Mutations in Paenibacillus agaridevorans.</title>
        <authorList>
            <person name="Tanaka Y."/>
            <person name="Funane K."/>
            <person name="Hosaka T."/>
            <person name="Shiwa Y."/>
            <person name="Fujita N."/>
            <person name="Miyazaki T."/>
            <person name="Yoshikawa H."/>
            <person name="Murakami K."/>
            <person name="Kasahara K."/>
            <person name="Inaoka T."/>
            <person name="Hiraga Y."/>
            <person name="Ochi K."/>
        </authorList>
    </citation>
    <scope>NUCLEOTIDE SEQUENCE [LARGE SCALE GENOMIC DNA]</scope>
    <source>
        <strain evidence="3 4">T-3040</strain>
    </source>
</reference>
<comment type="caution">
    <text evidence="3">The sequence shown here is derived from an EMBL/GenBank/DDBJ whole genome shotgun (WGS) entry which is preliminary data.</text>
</comment>
<proteinExistence type="predicted"/>
<evidence type="ECO:0008006" key="5">
    <source>
        <dbReference type="Google" id="ProtNLM"/>
    </source>
</evidence>
<dbReference type="Gene3D" id="2.60.40.680">
    <property type="match status" value="1"/>
</dbReference>
<gene>
    <name evidence="3" type="ORF">PAT3040_00278</name>
</gene>
<dbReference type="SUPFAM" id="SSF49265">
    <property type="entry name" value="Fibronectin type III"/>
    <property type="match status" value="1"/>
</dbReference>
<feature type="domain" description="Dockerin" evidence="2">
    <location>
        <begin position="1156"/>
        <end position="1216"/>
    </location>
</feature>
<dbReference type="SUPFAM" id="SSF63446">
    <property type="entry name" value="Type I dockerin domain"/>
    <property type="match status" value="1"/>
</dbReference>
<dbReference type="Gene3D" id="2.60.120.260">
    <property type="entry name" value="Galactose-binding domain-like"/>
    <property type="match status" value="1"/>
</dbReference>
<dbReference type="AlphaFoldDB" id="A0A2R5EPV0"/>
<dbReference type="InterPro" id="IPR008965">
    <property type="entry name" value="CBM2/CBM3_carb-bd_dom_sf"/>
</dbReference>
<evidence type="ECO:0000313" key="3">
    <source>
        <dbReference type="EMBL" id="GBG05793.1"/>
    </source>
</evidence>
<sequence>MIWIATAFAGMASAEDSQAPASAAPYINSANLIPNPGFEEVLSGKPANWLVFNTSTYQSATDSVYRGNWSVKLTNNYLGNGVRSSKVAITPGISYTASVQSYNLSGTSELYLEYWSSSNSRVGVKLASHATLNEWGEIKVSLQAPPNAVAATLLLYQNASNKGVAYYDEASLVIEPAIHDFASLNELSRSDGLEIVPVDQALLFKVVQPGQFAEYEFPVTGTGLFDLRLEGISSPLGGQAEVFLDGASIGQMDFFGQGNDVIEFKAALSLSAGLHTIKLVSTGKHTDSGGFDLTLKQLKVFLDLTAQLLQEVNSKLDSGLVLLEAADSKLLPGNAAEDQYLRQQSAELANRIQVMRDIAEQPDIEYEAAKALIIDADALAWEIKRFANFTEVRQARPNGKFGIATSDSMSLVYPIDLPCQCSSAPASLSLAQGEYENIQAVVMPYGESLNNVGAQIAAVTGPDDQPVSQSLLAVTAAPVGSVNVKPSSLYTLPGLVNSPDNYYGWIPDPIRSDLSSVDIPVGTMQSFWLEFYADKQLEPGTYQVAIDFQAEGAEPQTLNVSIKVWPFEIEDRPLLPTSLTTNPLNILDVYGLSNEDQKAQMYEKYVDFLETFKIEPDNIYRSTPPTVEELLALQSKWGLKQFNITYIDPRTFDLAQPATWQPKIDQIIQTIGDAMTEYEAAGLADKAYVYGFDETRDQYFPIVLNILQQLKASFPNLPIMSTIFDDSLGTNTGFADYIDIWVPGVHKINEGVKNAAQQRGDQVYWYIHAGVKQPYPNWFNGYSPSDTRVLLGPLSHKKEVDGFLYYNINRWLGRAPMSDDILSSWDPRTYANADGDGSLYYPGPDGPLASQRIQNFRDGMEDYNLLDLLKSRISDAQGDHVSVDLLSDAQELLNANTVAVSQTNYTKDPVLYRQWRESVAAMIVMLSTDTGEGSSIAAPTNLIVHPVSEARLDLSWTASESEEVVGYKIYRDGVEIGASTTTTFIDNLELMPGTTYTYTVRAHDAEALLSDESNAVQGTTLMATGGMSGRLSGPAQVFLNREFVLKFGIQGLVDGTHEEVKAIDLTIHYDPNLLEWKGVSPLIEGLTIIPQESPTAGTMRILGVKIGDVVNANSDWLELQFKSKSSAGQGQIMVDQITISNPDGDELGLNPASAQVAIMSYDLNGNGSISIGDLAILAAAYGSVAGDSNWNPAADMNVDGVIDLDDLVFLASLLLG</sequence>